<name>A0A6J6LD82_9ZZZZ</name>
<gene>
    <name evidence="1" type="ORF">UFOPK2295_00001</name>
</gene>
<sequence length="192" mass="19986">MLGAWLNEDLSARTPDHHNAVDFLLITETVDVGTDAFQHCALTRGGHDVLAIKVARILALEGCLHGADLTKHIRDCFDVLALLEHAGARRCDVGIVGEHVPCAPDNVFEASKGNEVLDERGALFGALAQTDGAHLGHGANGLALSTLCEFNASDEGGCHCAEANGENTELSIGGGNSAGFRHGSHASWASTG</sequence>
<protein>
    <submittedName>
        <fullName evidence="1">Unannotated protein</fullName>
    </submittedName>
</protein>
<dbReference type="EMBL" id="CAEZWV010000001">
    <property type="protein sequence ID" value="CAB4658584.1"/>
    <property type="molecule type" value="Genomic_DNA"/>
</dbReference>
<accession>A0A6J6LD82</accession>
<organism evidence="1">
    <name type="scientific">freshwater metagenome</name>
    <dbReference type="NCBI Taxonomy" id="449393"/>
    <lineage>
        <taxon>unclassified sequences</taxon>
        <taxon>metagenomes</taxon>
        <taxon>ecological metagenomes</taxon>
    </lineage>
</organism>
<dbReference type="AlphaFoldDB" id="A0A6J6LD82"/>
<proteinExistence type="predicted"/>
<reference evidence="1" key="1">
    <citation type="submission" date="2020-05" db="EMBL/GenBank/DDBJ databases">
        <authorList>
            <person name="Chiriac C."/>
            <person name="Salcher M."/>
            <person name="Ghai R."/>
            <person name="Kavagutti S V."/>
        </authorList>
    </citation>
    <scope>NUCLEOTIDE SEQUENCE</scope>
</reference>
<evidence type="ECO:0000313" key="1">
    <source>
        <dbReference type="EMBL" id="CAB4658584.1"/>
    </source>
</evidence>